<feature type="chain" id="PRO_5036796108" description="BZIP transcription factor" evidence="2">
    <location>
        <begin position="21"/>
        <end position="336"/>
    </location>
</feature>
<evidence type="ECO:0008006" key="5">
    <source>
        <dbReference type="Google" id="ProtNLM"/>
    </source>
</evidence>
<reference evidence="3" key="1">
    <citation type="submission" date="2020-09" db="EMBL/GenBank/DDBJ databases">
        <authorList>
            <person name="Kim M.K."/>
        </authorList>
    </citation>
    <scope>NUCLEOTIDE SEQUENCE</scope>
    <source>
        <strain evidence="3">BT664</strain>
    </source>
</reference>
<evidence type="ECO:0000256" key="2">
    <source>
        <dbReference type="SAM" id="SignalP"/>
    </source>
</evidence>
<dbReference type="EMBL" id="JACXAD010000011">
    <property type="protein sequence ID" value="MBD2768524.1"/>
    <property type="molecule type" value="Genomic_DNA"/>
</dbReference>
<evidence type="ECO:0000313" key="3">
    <source>
        <dbReference type="EMBL" id="MBD2768524.1"/>
    </source>
</evidence>
<gene>
    <name evidence="3" type="ORF">IC235_11555</name>
</gene>
<proteinExistence type="predicted"/>
<name>A0A927BEC1_9BACT</name>
<keyword evidence="4" id="KW-1185">Reference proteome</keyword>
<feature type="signal peptide" evidence="2">
    <location>
        <begin position="1"/>
        <end position="20"/>
    </location>
</feature>
<evidence type="ECO:0000313" key="4">
    <source>
        <dbReference type="Proteomes" id="UP000612233"/>
    </source>
</evidence>
<organism evidence="3 4">
    <name type="scientific">Hymenobacter montanus</name>
    <dbReference type="NCBI Taxonomy" id="2771359"/>
    <lineage>
        <taxon>Bacteria</taxon>
        <taxon>Pseudomonadati</taxon>
        <taxon>Bacteroidota</taxon>
        <taxon>Cytophagia</taxon>
        <taxon>Cytophagales</taxon>
        <taxon>Hymenobacteraceae</taxon>
        <taxon>Hymenobacter</taxon>
    </lineage>
</organism>
<evidence type="ECO:0000256" key="1">
    <source>
        <dbReference type="SAM" id="Coils"/>
    </source>
</evidence>
<keyword evidence="2" id="KW-0732">Signal</keyword>
<comment type="caution">
    <text evidence="3">The sequence shown here is derived from an EMBL/GenBank/DDBJ whole genome shotgun (WGS) entry which is preliminary data.</text>
</comment>
<sequence>MKKIFCTGVLLVAVQLTGFAQWTPTGATGSSTIYNTNTTGSVGIGISSPTVPYQKLHVDGSIHISLENSIGFNQADNFSYNGRNIGHYSLGWYTEAGAAVANLSGSAGIRFFTNAAERMFVTSNGNVGIGTPTPLGRLDINPGGWNNIPKISFNQVDDNPSIRLYRPTGSIVGGNLTSWVWWIENDAFGTLSFKTGGHALAGSESVAAKISFDRNGNVGINTSDTKGYKLGVNGSAIATSMTVKLNANWPDFVFAETYGLRSLSEVESYIKANAHLPEVPSAAQVGKDGINLGEMDATLLKKIEELTLYLIEQDKQLQELKKANEVLQKEVQVLKR</sequence>
<dbReference type="Proteomes" id="UP000612233">
    <property type="component" value="Unassembled WGS sequence"/>
</dbReference>
<dbReference type="AlphaFoldDB" id="A0A927BEC1"/>
<accession>A0A927BEC1</accession>
<feature type="coiled-coil region" evidence="1">
    <location>
        <begin position="303"/>
        <end position="330"/>
    </location>
</feature>
<dbReference type="RefSeq" id="WP_191005335.1">
    <property type="nucleotide sequence ID" value="NZ_JACXAD010000011.1"/>
</dbReference>
<protein>
    <recommendedName>
        <fullName evidence="5">BZIP transcription factor</fullName>
    </recommendedName>
</protein>
<keyword evidence="1" id="KW-0175">Coiled coil</keyword>